<keyword evidence="3" id="KW-1185">Reference proteome</keyword>
<dbReference type="EMBL" id="CP003065">
    <property type="protein sequence ID" value="AEV67446.1"/>
    <property type="molecule type" value="Genomic_DNA"/>
</dbReference>
<sequence length="212" mass="24952" precursor="true">MKRRYFIILCLLFLCMCFLSSCTNDDNLPEMTYDSPDSGGFMTLGGEKYFWIGPVPNNIERDKKVAKVKTDNNLPNSYVYTIKGYNEKDFLIVEERTIGLALDIYCHEKVTSIPWEFLDGNVMVSEDEYIEFNGKKYYYFSKTPADFFPEKEISQIKKDGKAIQVYKIANFPESEWLAIKDDSFYKEGYLLYWIRGTSLPREFAEIWRVYGR</sequence>
<reference evidence="3" key="1">
    <citation type="submission" date="2011-12" db="EMBL/GenBank/DDBJ databases">
        <title>Complete sequence of Clostridium clariflavum DSM 19732.</title>
        <authorList>
            <consortium name="US DOE Joint Genome Institute"/>
            <person name="Lucas S."/>
            <person name="Han J."/>
            <person name="Lapidus A."/>
            <person name="Cheng J.-F."/>
            <person name="Goodwin L."/>
            <person name="Pitluck S."/>
            <person name="Peters L."/>
            <person name="Teshima H."/>
            <person name="Detter J.C."/>
            <person name="Han C."/>
            <person name="Tapia R."/>
            <person name="Land M."/>
            <person name="Hauser L."/>
            <person name="Kyrpides N."/>
            <person name="Ivanova N."/>
            <person name="Pagani I."/>
            <person name="Kitzmiller T."/>
            <person name="Lynd L."/>
            <person name="Izquierdo J."/>
            <person name="Woyke T."/>
        </authorList>
    </citation>
    <scope>NUCLEOTIDE SEQUENCE [LARGE SCALE GENOMIC DNA]</scope>
    <source>
        <strain evidence="3">DSM 19732 / NBRC 101661 / EBR45</strain>
    </source>
</reference>
<dbReference type="KEGG" id="ccl:Clocl_0746"/>
<name>G8LV92_ACECE</name>
<reference evidence="2 3" key="2">
    <citation type="journal article" date="2012" name="Stand. Genomic Sci.">
        <title>Complete Genome Sequence of Clostridium clariflavum DSM 19732.</title>
        <authorList>
            <person name="Izquierdo J.A."/>
            <person name="Goodwin L."/>
            <person name="Davenport K.W."/>
            <person name="Teshima H."/>
            <person name="Bruce D."/>
            <person name="Detter C."/>
            <person name="Tapia R."/>
            <person name="Han S."/>
            <person name="Land M."/>
            <person name="Hauser L."/>
            <person name="Jeffries C.D."/>
            <person name="Han J."/>
            <person name="Pitluck S."/>
            <person name="Nolan M."/>
            <person name="Chen A."/>
            <person name="Huntemann M."/>
            <person name="Mavromatis K."/>
            <person name="Mikhailova N."/>
            <person name="Liolios K."/>
            <person name="Woyke T."/>
            <person name="Lynd L.R."/>
        </authorList>
    </citation>
    <scope>NUCLEOTIDE SEQUENCE [LARGE SCALE GENOMIC DNA]</scope>
    <source>
        <strain evidence="3">DSM 19732 / NBRC 101661 / EBR45</strain>
    </source>
</reference>
<proteinExistence type="predicted"/>
<evidence type="ECO:0000313" key="3">
    <source>
        <dbReference type="Proteomes" id="UP000005435"/>
    </source>
</evidence>
<evidence type="ECO:0000313" key="2">
    <source>
        <dbReference type="EMBL" id="AEV67446.1"/>
    </source>
</evidence>
<accession>G8LV92</accession>
<feature type="chain" id="PRO_5003511581" description="Lipoprotein" evidence="1">
    <location>
        <begin position="22"/>
        <end position="212"/>
    </location>
</feature>
<keyword evidence="1" id="KW-0732">Signal</keyword>
<organism evidence="2 3">
    <name type="scientific">Acetivibrio clariflavus (strain DSM 19732 / NBRC 101661 / EBR45)</name>
    <name type="common">Clostridium clariflavum</name>
    <dbReference type="NCBI Taxonomy" id="720554"/>
    <lineage>
        <taxon>Bacteria</taxon>
        <taxon>Bacillati</taxon>
        <taxon>Bacillota</taxon>
        <taxon>Clostridia</taxon>
        <taxon>Eubacteriales</taxon>
        <taxon>Oscillospiraceae</taxon>
        <taxon>Acetivibrio</taxon>
    </lineage>
</organism>
<dbReference type="Proteomes" id="UP000005435">
    <property type="component" value="Chromosome"/>
</dbReference>
<dbReference type="HOGENOM" id="CLU_1297996_0_0_9"/>
<feature type="signal peptide" evidence="1">
    <location>
        <begin position="1"/>
        <end position="21"/>
    </location>
</feature>
<protein>
    <recommendedName>
        <fullName evidence="4">Lipoprotein</fullName>
    </recommendedName>
</protein>
<gene>
    <name evidence="2" type="ordered locus">Clocl_0746</name>
</gene>
<evidence type="ECO:0000256" key="1">
    <source>
        <dbReference type="SAM" id="SignalP"/>
    </source>
</evidence>
<dbReference type="PROSITE" id="PS51257">
    <property type="entry name" value="PROKAR_LIPOPROTEIN"/>
    <property type="match status" value="1"/>
</dbReference>
<evidence type="ECO:0008006" key="4">
    <source>
        <dbReference type="Google" id="ProtNLM"/>
    </source>
</evidence>
<dbReference type="AlphaFoldDB" id="G8LV92"/>
<dbReference type="RefSeq" id="WP_014254075.1">
    <property type="nucleotide sequence ID" value="NC_016627.1"/>
</dbReference>